<keyword evidence="6 7" id="KW-0472">Membrane</keyword>
<dbReference type="PANTHER" id="PTHR43163:SF6">
    <property type="entry name" value="DIPEPTIDE TRANSPORT SYSTEM PERMEASE PROTEIN DPPB-RELATED"/>
    <property type="match status" value="1"/>
</dbReference>
<dbReference type="Gene3D" id="1.10.3720.10">
    <property type="entry name" value="MetI-like"/>
    <property type="match status" value="1"/>
</dbReference>
<dbReference type="RefSeq" id="WP_227908410.1">
    <property type="nucleotide sequence ID" value="NZ_CP095461.1"/>
</dbReference>
<evidence type="ECO:0000256" key="3">
    <source>
        <dbReference type="ARBA" id="ARBA00022475"/>
    </source>
</evidence>
<evidence type="ECO:0000256" key="6">
    <source>
        <dbReference type="ARBA" id="ARBA00023136"/>
    </source>
</evidence>
<dbReference type="GO" id="GO:0055085">
    <property type="term" value="P:transmembrane transport"/>
    <property type="evidence" value="ECO:0007669"/>
    <property type="project" value="InterPro"/>
</dbReference>
<feature type="transmembrane region" description="Helical" evidence="7">
    <location>
        <begin position="12"/>
        <end position="30"/>
    </location>
</feature>
<feature type="domain" description="ABC transmembrane type-1" evidence="8">
    <location>
        <begin position="97"/>
        <end position="298"/>
    </location>
</feature>
<feature type="transmembrane region" description="Helical" evidence="7">
    <location>
        <begin position="101"/>
        <end position="125"/>
    </location>
</feature>
<dbReference type="EMBL" id="JAJFZP010000010">
    <property type="protein sequence ID" value="MCC3270137.1"/>
    <property type="molecule type" value="Genomic_DNA"/>
</dbReference>
<dbReference type="PROSITE" id="PS50928">
    <property type="entry name" value="ABC_TM1"/>
    <property type="match status" value="1"/>
</dbReference>
<sequence>MARYLVHRIGQALLVVWLAYTLIFLAVQLLPSDPVTIFLTSDSAVDQAAIDTMKRQYGYDQPLLIQYLQQLAALLRGDVGYSLTSGEPVTERIGGAIGSTLALAGSALVTAAVIALAVVAAAALAPSPVLRRALANLPPLFSAVPVFWLGLVLLELLSIRLGLLSLFPDGSFLSLAVPVLVLAVHVSAPMAQVLLKSVEQVYRQPFIDVLRAKGASPAWIFYRHVLKNAAGPAMTILGITVGTLFAGSVITETVFARAGLGSVVLQAVTTQDVPLVQGLVLLTATVFVAVNLLVDLLHPLLDPRILKDSRQGSAPALVS</sequence>
<keyword evidence="2 7" id="KW-0813">Transport</keyword>
<comment type="caution">
    <text evidence="9">The sequence shown here is derived from an EMBL/GenBank/DDBJ whole genome shotgun (WGS) entry which is preliminary data.</text>
</comment>
<dbReference type="InterPro" id="IPR045621">
    <property type="entry name" value="BPD_transp_1_N"/>
</dbReference>
<name>A0A9X1M392_9MICC</name>
<dbReference type="InterPro" id="IPR000515">
    <property type="entry name" value="MetI-like"/>
</dbReference>
<dbReference type="GO" id="GO:0005886">
    <property type="term" value="C:plasma membrane"/>
    <property type="evidence" value="ECO:0007669"/>
    <property type="project" value="UniProtKB-SubCell"/>
</dbReference>
<evidence type="ECO:0000259" key="8">
    <source>
        <dbReference type="PROSITE" id="PS50928"/>
    </source>
</evidence>
<evidence type="ECO:0000256" key="7">
    <source>
        <dbReference type="RuleBase" id="RU363032"/>
    </source>
</evidence>
<evidence type="ECO:0000313" key="9">
    <source>
        <dbReference type="EMBL" id="MCC3270137.1"/>
    </source>
</evidence>
<dbReference type="Pfam" id="PF19300">
    <property type="entry name" value="BPD_transp_1_N"/>
    <property type="match status" value="1"/>
</dbReference>
<gene>
    <name evidence="9" type="ORF">LJ751_12360</name>
</gene>
<protein>
    <submittedName>
        <fullName evidence="9">ABC transporter permease</fullName>
    </submittedName>
</protein>
<dbReference type="Pfam" id="PF00528">
    <property type="entry name" value="BPD_transp_1"/>
    <property type="match status" value="1"/>
</dbReference>
<dbReference type="InterPro" id="IPR035906">
    <property type="entry name" value="MetI-like_sf"/>
</dbReference>
<feature type="transmembrane region" description="Helical" evidence="7">
    <location>
        <begin position="233"/>
        <end position="255"/>
    </location>
</feature>
<feature type="transmembrane region" description="Helical" evidence="7">
    <location>
        <begin position="275"/>
        <end position="297"/>
    </location>
</feature>
<keyword evidence="4 7" id="KW-0812">Transmembrane</keyword>
<evidence type="ECO:0000256" key="1">
    <source>
        <dbReference type="ARBA" id="ARBA00004651"/>
    </source>
</evidence>
<evidence type="ECO:0000313" key="10">
    <source>
        <dbReference type="Proteomes" id="UP001139264"/>
    </source>
</evidence>
<evidence type="ECO:0000256" key="5">
    <source>
        <dbReference type="ARBA" id="ARBA00022989"/>
    </source>
</evidence>
<dbReference type="SUPFAM" id="SSF161098">
    <property type="entry name" value="MetI-like"/>
    <property type="match status" value="1"/>
</dbReference>
<organism evidence="9 10">
    <name type="scientific">Arthrobacter gengyunqii</name>
    <dbReference type="NCBI Taxonomy" id="2886940"/>
    <lineage>
        <taxon>Bacteria</taxon>
        <taxon>Bacillati</taxon>
        <taxon>Actinomycetota</taxon>
        <taxon>Actinomycetes</taxon>
        <taxon>Micrococcales</taxon>
        <taxon>Micrococcaceae</taxon>
        <taxon>Arthrobacter</taxon>
    </lineage>
</organism>
<dbReference type="Proteomes" id="UP001139264">
    <property type="component" value="Unassembled WGS sequence"/>
</dbReference>
<dbReference type="CDD" id="cd06261">
    <property type="entry name" value="TM_PBP2"/>
    <property type="match status" value="1"/>
</dbReference>
<dbReference type="AlphaFoldDB" id="A0A9X1M392"/>
<dbReference type="PANTHER" id="PTHR43163">
    <property type="entry name" value="DIPEPTIDE TRANSPORT SYSTEM PERMEASE PROTEIN DPPB-RELATED"/>
    <property type="match status" value="1"/>
</dbReference>
<evidence type="ECO:0000256" key="2">
    <source>
        <dbReference type="ARBA" id="ARBA00022448"/>
    </source>
</evidence>
<comment type="subcellular location">
    <subcellularLocation>
        <location evidence="1 7">Cell membrane</location>
        <topology evidence="1 7">Multi-pass membrane protein</topology>
    </subcellularLocation>
</comment>
<evidence type="ECO:0000256" key="4">
    <source>
        <dbReference type="ARBA" id="ARBA00022692"/>
    </source>
</evidence>
<feature type="transmembrane region" description="Helical" evidence="7">
    <location>
        <begin position="171"/>
        <end position="195"/>
    </location>
</feature>
<accession>A0A9X1M392</accession>
<reference evidence="9" key="1">
    <citation type="submission" date="2021-10" db="EMBL/GenBank/DDBJ databases">
        <title>Novel species in genus Arthrobacter.</title>
        <authorList>
            <person name="Liu Y."/>
        </authorList>
    </citation>
    <scope>NUCLEOTIDE SEQUENCE</scope>
    <source>
        <strain evidence="9">Zg-Y809</strain>
    </source>
</reference>
<proteinExistence type="inferred from homology"/>
<feature type="transmembrane region" description="Helical" evidence="7">
    <location>
        <begin position="137"/>
        <end position="159"/>
    </location>
</feature>
<comment type="similarity">
    <text evidence="7">Belongs to the binding-protein-dependent transport system permease family.</text>
</comment>
<keyword evidence="5 7" id="KW-1133">Transmembrane helix</keyword>
<keyword evidence="3" id="KW-1003">Cell membrane</keyword>